<gene>
    <name evidence="1" type="ORF">kam1_1015</name>
</gene>
<evidence type="ECO:0000313" key="1">
    <source>
        <dbReference type="EMBL" id="QDQ42246.1"/>
    </source>
</evidence>
<organism evidence="1 2">
    <name type="scientific">Methylacidiphilum kamchatkense Kam1</name>
    <dbReference type="NCBI Taxonomy" id="1202785"/>
    <lineage>
        <taxon>Bacteria</taxon>
        <taxon>Pseudomonadati</taxon>
        <taxon>Verrucomicrobiota</taxon>
        <taxon>Methylacidiphilae</taxon>
        <taxon>Methylacidiphilales</taxon>
        <taxon>Methylacidiphilaceae</taxon>
        <taxon>Methylacidiphilum (ex Ratnadevi et al. 2023)</taxon>
    </lineage>
</organism>
<dbReference type="RefSeq" id="WP_172616756.1">
    <property type="nucleotide sequence ID" value="NZ_CP037899.1"/>
</dbReference>
<dbReference type="KEGG" id="mkc:kam1_1015"/>
<dbReference type="EMBL" id="CP037899">
    <property type="protein sequence ID" value="QDQ42246.1"/>
    <property type="molecule type" value="Genomic_DNA"/>
</dbReference>
<sequence length="52" mass="5727">MCLYGSGWIALIKAIGCFAKKAEAAYKPILFRRIGLAFFNQSKLLGKSGYNP</sequence>
<reference evidence="2" key="1">
    <citation type="submission" date="2019-03" db="EMBL/GenBank/DDBJ databases">
        <title>Complete genome of Methylacidiphilum kamchatkense Kam1.</title>
        <authorList>
            <person name="Kruse T."/>
            <person name="Murarilal Ratnadevi C."/>
            <person name="Erikstad H.-A."/>
            <person name="Birkeland N.-K."/>
        </authorList>
    </citation>
    <scope>NUCLEOTIDE SEQUENCE [LARGE SCALE GENOMIC DNA]</scope>
    <source>
        <strain evidence="2">kam1</strain>
    </source>
</reference>
<dbReference type="Proteomes" id="UP000315925">
    <property type="component" value="Chromosome"/>
</dbReference>
<proteinExistence type="predicted"/>
<protein>
    <submittedName>
        <fullName evidence="1">Uncharacterized protein</fullName>
    </submittedName>
</protein>
<evidence type="ECO:0000313" key="2">
    <source>
        <dbReference type="Proteomes" id="UP000315925"/>
    </source>
</evidence>
<name>A0A516TLZ2_9BACT</name>
<accession>A0A516TLZ2</accession>
<dbReference type="AlphaFoldDB" id="A0A516TLZ2"/>